<accession>A0A1G8DNW4</accession>
<evidence type="ECO:0000313" key="1">
    <source>
        <dbReference type="EMBL" id="SDH59315.1"/>
    </source>
</evidence>
<dbReference type="Proteomes" id="UP000198822">
    <property type="component" value="Chromosome I"/>
</dbReference>
<organism evidence="1 2">
    <name type="scientific">Agrococcus jejuensis</name>
    <dbReference type="NCBI Taxonomy" id="399736"/>
    <lineage>
        <taxon>Bacteria</taxon>
        <taxon>Bacillati</taxon>
        <taxon>Actinomycetota</taxon>
        <taxon>Actinomycetes</taxon>
        <taxon>Micrococcales</taxon>
        <taxon>Microbacteriaceae</taxon>
        <taxon>Agrococcus</taxon>
    </lineage>
</organism>
<dbReference type="EMBL" id="LT629695">
    <property type="protein sequence ID" value="SDH59315.1"/>
    <property type="molecule type" value="Genomic_DNA"/>
</dbReference>
<sequence>MTMALHGPLRTASAHLAADVDLIQGATRRLLLALLELDETDLAATASSGLGTKRHVLARLVRQSDRATAALELRAAPIPDDTLLRAPLRAVVDAVTTSLGATLASLTTLAPGAPMHAALGIAADHLAWLELTHVDLADDYDVTHIPNPALDAVAAHLHDQTNSPFAPLVAA</sequence>
<dbReference type="AlphaFoldDB" id="A0A1G8DNW4"/>
<evidence type="ECO:0000313" key="2">
    <source>
        <dbReference type="Proteomes" id="UP000198822"/>
    </source>
</evidence>
<reference evidence="2" key="1">
    <citation type="submission" date="2016-10" db="EMBL/GenBank/DDBJ databases">
        <authorList>
            <person name="Varghese N."/>
            <person name="Submissions S."/>
        </authorList>
    </citation>
    <scope>NUCLEOTIDE SEQUENCE [LARGE SCALE GENOMIC DNA]</scope>
    <source>
        <strain evidence="2">DSM 22002</strain>
    </source>
</reference>
<gene>
    <name evidence="1" type="ORF">SAMN04489720_1716</name>
</gene>
<dbReference type="RefSeq" id="WP_092504194.1">
    <property type="nucleotide sequence ID" value="NZ_LT629695.1"/>
</dbReference>
<protein>
    <recommendedName>
        <fullName evidence="3">Mycothiol maleylpyruvate isomerase N-terminal domain-containing protein</fullName>
    </recommendedName>
</protein>
<keyword evidence="2" id="KW-1185">Reference proteome</keyword>
<dbReference type="OrthoDB" id="9831085at2"/>
<name>A0A1G8DNW4_9MICO</name>
<evidence type="ECO:0008006" key="3">
    <source>
        <dbReference type="Google" id="ProtNLM"/>
    </source>
</evidence>
<proteinExistence type="predicted"/>